<comment type="caution">
    <text evidence="1">The sequence shown here is derived from an EMBL/GenBank/DDBJ whole genome shotgun (WGS) entry which is preliminary data.</text>
</comment>
<evidence type="ECO:0000313" key="2">
    <source>
        <dbReference type="Proteomes" id="UP001054945"/>
    </source>
</evidence>
<dbReference type="AlphaFoldDB" id="A0AAV4XQA1"/>
<gene>
    <name evidence="1" type="ORF">CEXT_49411</name>
</gene>
<name>A0AAV4XQA1_CAEEX</name>
<sequence>MRLINRIILRIRIHHVSSRSMESNRVWRRFVSQHLKSLLSIHSYRCQHDISPRILNAQVGKRFKFKTFNPLRRVYYTFCRVVSCNPTTVTEPAFWSVEEC</sequence>
<accession>A0AAV4XQA1</accession>
<protein>
    <submittedName>
        <fullName evidence="1">Uncharacterized protein</fullName>
    </submittedName>
</protein>
<proteinExistence type="predicted"/>
<keyword evidence="2" id="KW-1185">Reference proteome</keyword>
<reference evidence="1 2" key="1">
    <citation type="submission" date="2021-06" db="EMBL/GenBank/DDBJ databases">
        <title>Caerostris extrusa draft genome.</title>
        <authorList>
            <person name="Kono N."/>
            <person name="Arakawa K."/>
        </authorList>
    </citation>
    <scope>NUCLEOTIDE SEQUENCE [LARGE SCALE GENOMIC DNA]</scope>
</reference>
<dbReference type="EMBL" id="BPLR01000645">
    <property type="protein sequence ID" value="GIY96320.1"/>
    <property type="molecule type" value="Genomic_DNA"/>
</dbReference>
<evidence type="ECO:0000313" key="1">
    <source>
        <dbReference type="EMBL" id="GIY96320.1"/>
    </source>
</evidence>
<dbReference type="Proteomes" id="UP001054945">
    <property type="component" value="Unassembled WGS sequence"/>
</dbReference>
<organism evidence="1 2">
    <name type="scientific">Caerostris extrusa</name>
    <name type="common">Bark spider</name>
    <name type="synonym">Caerostris bankana</name>
    <dbReference type="NCBI Taxonomy" id="172846"/>
    <lineage>
        <taxon>Eukaryota</taxon>
        <taxon>Metazoa</taxon>
        <taxon>Ecdysozoa</taxon>
        <taxon>Arthropoda</taxon>
        <taxon>Chelicerata</taxon>
        <taxon>Arachnida</taxon>
        <taxon>Araneae</taxon>
        <taxon>Araneomorphae</taxon>
        <taxon>Entelegynae</taxon>
        <taxon>Araneoidea</taxon>
        <taxon>Araneidae</taxon>
        <taxon>Caerostris</taxon>
    </lineage>
</organism>